<dbReference type="Proteomes" id="UP001499852">
    <property type="component" value="Unassembled WGS sequence"/>
</dbReference>
<evidence type="ECO:0000313" key="1">
    <source>
        <dbReference type="EMBL" id="GAA5148518.1"/>
    </source>
</evidence>
<comment type="caution">
    <text evidence="1">The sequence shown here is derived from an EMBL/GenBank/DDBJ whole genome shotgun (WGS) entry which is preliminary data.</text>
</comment>
<sequence>MARSCDLADPDTAKGQKKMIGNGCCGPLIAQEVRRGQLQGELLLGKSLMIDVFELIKTIIKGTQNRTDLHFMAFKTTFVRVHRSDDSNPYLFN</sequence>
<name>A0ABP9PLA4_9BACT</name>
<keyword evidence="2" id="KW-1185">Reference proteome</keyword>
<protein>
    <submittedName>
        <fullName evidence="1">Uncharacterized protein</fullName>
    </submittedName>
</protein>
<reference evidence="2" key="1">
    <citation type="journal article" date="2019" name="Int. J. Syst. Evol. Microbiol.">
        <title>The Global Catalogue of Microorganisms (GCM) 10K type strain sequencing project: providing services to taxonomists for standard genome sequencing and annotation.</title>
        <authorList>
            <consortium name="The Broad Institute Genomics Platform"/>
            <consortium name="The Broad Institute Genome Sequencing Center for Infectious Disease"/>
            <person name="Wu L."/>
            <person name="Ma J."/>
        </authorList>
    </citation>
    <scope>NUCLEOTIDE SEQUENCE [LARGE SCALE GENOMIC DNA]</scope>
    <source>
        <strain evidence="2">JCM 18053</strain>
    </source>
</reference>
<proteinExistence type="predicted"/>
<gene>
    <name evidence="1" type="ORF">GCM10023213_44940</name>
</gene>
<organism evidence="1 2">
    <name type="scientific">Prosthecobacter algae</name>
    <dbReference type="NCBI Taxonomy" id="1144682"/>
    <lineage>
        <taxon>Bacteria</taxon>
        <taxon>Pseudomonadati</taxon>
        <taxon>Verrucomicrobiota</taxon>
        <taxon>Verrucomicrobiia</taxon>
        <taxon>Verrucomicrobiales</taxon>
        <taxon>Verrucomicrobiaceae</taxon>
        <taxon>Prosthecobacter</taxon>
    </lineage>
</organism>
<evidence type="ECO:0000313" key="2">
    <source>
        <dbReference type="Proteomes" id="UP001499852"/>
    </source>
</evidence>
<accession>A0ABP9PLA4</accession>
<dbReference type="EMBL" id="BAABIA010000011">
    <property type="protein sequence ID" value="GAA5148518.1"/>
    <property type="molecule type" value="Genomic_DNA"/>
</dbReference>